<dbReference type="EMBL" id="JAACNO010002256">
    <property type="protein sequence ID" value="KAF4134821.1"/>
    <property type="molecule type" value="Genomic_DNA"/>
</dbReference>
<comment type="caution">
    <text evidence="1">The sequence shown here is derived from an EMBL/GenBank/DDBJ whole genome shotgun (WGS) entry which is preliminary data.</text>
</comment>
<gene>
    <name evidence="1" type="ORF">GN958_ATG16077</name>
</gene>
<organism evidence="1 2">
    <name type="scientific">Phytophthora infestans</name>
    <name type="common">Potato late blight agent</name>
    <name type="synonym">Botrytis infestans</name>
    <dbReference type="NCBI Taxonomy" id="4787"/>
    <lineage>
        <taxon>Eukaryota</taxon>
        <taxon>Sar</taxon>
        <taxon>Stramenopiles</taxon>
        <taxon>Oomycota</taxon>
        <taxon>Peronosporomycetes</taxon>
        <taxon>Peronosporales</taxon>
        <taxon>Peronosporaceae</taxon>
        <taxon>Phytophthora</taxon>
    </lineage>
</organism>
<reference evidence="1" key="1">
    <citation type="submission" date="2020-03" db="EMBL/GenBank/DDBJ databases">
        <title>Hybrid Assembly of Korean Phytophthora infestans isolates.</title>
        <authorList>
            <person name="Prokchorchik M."/>
            <person name="Lee Y."/>
            <person name="Seo J."/>
            <person name="Cho J.-H."/>
            <person name="Park Y.-E."/>
            <person name="Jang D.-C."/>
            <person name="Im J.-S."/>
            <person name="Choi J.-G."/>
            <person name="Park H.-J."/>
            <person name="Lee G.-B."/>
            <person name="Lee Y.-G."/>
            <person name="Hong S.-Y."/>
            <person name="Cho K."/>
            <person name="Sohn K.H."/>
        </authorList>
    </citation>
    <scope>NUCLEOTIDE SEQUENCE</scope>
    <source>
        <strain evidence="1">KR_2_A2</strain>
    </source>
</reference>
<proteinExistence type="predicted"/>
<sequence length="156" mass="17208">MTYPDVQFNATGLVGFANVELGAGAITTVTIGVREVQQWTTVADSERGLPVAAIAYPTFFLARYKILAVFQHPNAACALICSVSLRPPLSVQPLSEHQQLLPDGPRFRLSLAHHGRQEAIPDDAPEMAIRCPPYFGNSLLRKAEVFILRLDLQLRR</sequence>
<evidence type="ECO:0000313" key="2">
    <source>
        <dbReference type="Proteomes" id="UP000704712"/>
    </source>
</evidence>
<protein>
    <submittedName>
        <fullName evidence="1">Uncharacterized protein</fullName>
    </submittedName>
</protein>
<dbReference type="AlphaFoldDB" id="A0A8S9U1M0"/>
<name>A0A8S9U1M0_PHYIN</name>
<dbReference type="Proteomes" id="UP000704712">
    <property type="component" value="Unassembled WGS sequence"/>
</dbReference>
<evidence type="ECO:0000313" key="1">
    <source>
        <dbReference type="EMBL" id="KAF4134821.1"/>
    </source>
</evidence>
<accession>A0A8S9U1M0</accession>